<protein>
    <recommendedName>
        <fullName evidence="5">Conjugal transfer protein TraS</fullName>
    </recommendedName>
</protein>
<dbReference type="Proteomes" id="UP000020202">
    <property type="component" value="Unassembled WGS sequence"/>
</dbReference>
<dbReference type="Proteomes" id="UP000036305">
    <property type="component" value="Unassembled WGS sequence"/>
</dbReference>
<evidence type="ECO:0000313" key="1">
    <source>
        <dbReference type="EMBL" id="EWF79792.1"/>
    </source>
</evidence>
<evidence type="ECO:0008006" key="5">
    <source>
        <dbReference type="Google" id="ProtNLM"/>
    </source>
</evidence>
<accession>A0A0J2JP45</accession>
<dbReference type="AlphaFoldDB" id="A0A0J2JP45"/>
<evidence type="ECO:0000313" key="2">
    <source>
        <dbReference type="EMBL" id="KLY22233.1"/>
    </source>
</evidence>
<comment type="caution">
    <text evidence="1">The sequence shown here is derived from an EMBL/GenBank/DDBJ whole genome shotgun (WGS) entry which is preliminary data.</text>
</comment>
<dbReference type="EMBL" id="JCNZ01000022">
    <property type="protein sequence ID" value="EWF79792.1"/>
    <property type="molecule type" value="Genomic_DNA"/>
</dbReference>
<evidence type="ECO:0000313" key="4">
    <source>
        <dbReference type="Proteomes" id="UP000036305"/>
    </source>
</evidence>
<name>A0A0J2JP45_9ENTR</name>
<organism evidence="1 3">
    <name type="scientific">Klebsiella michiganensis</name>
    <dbReference type="NCBI Taxonomy" id="1134687"/>
    <lineage>
        <taxon>Bacteria</taxon>
        <taxon>Pseudomonadati</taxon>
        <taxon>Pseudomonadota</taxon>
        <taxon>Gammaproteobacteria</taxon>
        <taxon>Enterobacterales</taxon>
        <taxon>Enterobacteriaceae</taxon>
        <taxon>Klebsiella/Raoultella group</taxon>
        <taxon>Klebsiella</taxon>
    </lineage>
</organism>
<gene>
    <name evidence="1" type="ORF">L373_05989</name>
    <name evidence="2" type="ORF">SK91_06165</name>
</gene>
<reference evidence="1 3" key="1">
    <citation type="submission" date="2014-01" db="EMBL/GenBank/DDBJ databases">
        <title>The Genome Sequence of Klebsiella oxytoca MGH 27.</title>
        <authorList>
            <consortium name="The Broad Institute Genomics Platform"/>
            <consortium name="The Broad Institute Genome Sequencing Center for Infectious Disease"/>
            <person name="Murphy C."/>
            <person name="Cosimi L."/>
            <person name="Cerqueira G."/>
            <person name="Feldgarden M."/>
            <person name="Earl A."/>
            <person name="Hung D."/>
            <person name="Onderdonk A.B."/>
            <person name="Ferraro M.J."/>
            <person name="Hooper D."/>
            <person name="Dekker J."/>
            <person name="O'Brien T."/>
            <person name="Huang S."/>
            <person name="Quan V."/>
            <person name="Ernst C."/>
            <person name="Delaney M."/>
            <person name="DuBois A."/>
            <person name="Kim D.S."/>
            <person name="Young S.K."/>
            <person name="Zeng Q."/>
            <person name="Gargeya S."/>
            <person name="Fitzgerald M."/>
            <person name="Abouelleil A."/>
            <person name="Alvarado L."/>
            <person name="Berlin A.M."/>
            <person name="Chapman S.B."/>
            <person name="Gainer-Dewar J."/>
            <person name="Goldberg J."/>
            <person name="Gnerre S."/>
            <person name="Griggs A."/>
            <person name="Gujja S."/>
            <person name="Hansen M."/>
            <person name="Howarth C."/>
            <person name="Imamovic A."/>
            <person name="Ireland A."/>
            <person name="Larimer J."/>
            <person name="McCowan C."/>
            <person name="Murphy C."/>
            <person name="Pearson M."/>
            <person name="Poon T.W."/>
            <person name="Priest M."/>
            <person name="Roberts A."/>
            <person name="Saif S."/>
            <person name="Shea T."/>
            <person name="Sykes S."/>
            <person name="Wortman J."/>
            <person name="Nusbaum C."/>
            <person name="Birren B."/>
        </authorList>
    </citation>
    <scope>NUCLEOTIDE SEQUENCE [LARGE SCALE GENOMIC DNA]</scope>
    <source>
        <strain evidence="1 3">MGH 27</strain>
    </source>
</reference>
<evidence type="ECO:0000313" key="3">
    <source>
        <dbReference type="Proteomes" id="UP000020202"/>
    </source>
</evidence>
<sequence>MMMNNKTLIKEVDELKDVLSKGDAEIPSFWVCMWPGLCLVIWNIFCALISVRSEYYDVKYIFWVLIFPGAVGLILLLGVANARSLFLSVPKSFREKSVIYRFFSKKLLAYAFAYMMIIMALAIYNRFFYDSPFPYAFMVLLTTIFFGFVMNLDFGRYQLSLLTSVLSTLKGNVVEN</sequence>
<proteinExistence type="predicted"/>
<keyword evidence="4" id="KW-1185">Reference proteome</keyword>
<reference evidence="2 4" key="2">
    <citation type="submission" date="2015-06" db="EMBL/GenBank/DDBJ databases">
        <title>The Genome Sequence of None.</title>
        <authorList>
            <consortium name="The Broad Institute Genomics Platform"/>
            <consortium name="The Broad Institute Genome Sequencing Center for Infectious Disease"/>
            <person name="Earl A.M."/>
            <person name="Onderdonk A.B."/>
            <person name="Kirby J."/>
            <person name="Ferraro M.J."/>
            <person name="Huang S."/>
            <person name="Spencer M."/>
            <person name="Fodor A."/>
            <person name="Hooper D."/>
            <person name="Dekker J."/>
            <person name="O'Brien T."/>
            <person name="Quan V."/>
            <person name="Gombosev A."/>
            <person name="Delaney M."/>
            <person name="DuBois A."/>
            <person name="Ernst C."/>
            <person name="Kim D.S."/>
            <person name="Rossman W."/>
            <person name="Gohs F."/>
            <person name="Petruso H."/>
            <person name="Nozar T."/>
            <person name="Mougeot F."/>
            <person name="Manson-McGuire A."/>
            <person name="Young S."/>
            <person name="Abouelleil A."/>
            <person name="Cao P."/>
            <person name="Chapman S.B."/>
            <person name="Griggs A."/>
            <person name="Priest M."/>
            <person name="Shea T."/>
            <person name="Wortman I."/>
            <person name="Wortman J.R."/>
            <person name="Nusbaum C."/>
            <person name="Birren B."/>
        </authorList>
    </citation>
    <scope>NUCLEOTIDE SEQUENCE [LARGE SCALE GENOMIC DNA]</scope>
    <source>
        <strain evidence="2 4">MGH87</strain>
    </source>
</reference>
<dbReference type="EMBL" id="LEUS01000034">
    <property type="protein sequence ID" value="KLY22233.1"/>
    <property type="molecule type" value="Genomic_DNA"/>
</dbReference>